<dbReference type="InterPro" id="IPR029468">
    <property type="entry name" value="O-ag_pol_Wzy"/>
</dbReference>
<accession>A0A7X3SJ43</accession>
<feature type="transmembrane region" description="Helical" evidence="1">
    <location>
        <begin position="103"/>
        <end position="122"/>
    </location>
</feature>
<keyword evidence="1" id="KW-0472">Membrane</keyword>
<evidence type="ECO:0000313" key="3">
    <source>
        <dbReference type="Proteomes" id="UP000460412"/>
    </source>
</evidence>
<keyword evidence="1" id="KW-1133">Transmembrane helix</keyword>
<dbReference type="AlphaFoldDB" id="A0A7X3SJ43"/>
<sequence>MFIIYELIKMFGGARAYSVLGIIVITVLYYHVVEKLNIKKFLLISFGGFVLLNVLIVIRNGRYFGTYSWEFNGVYFLATETMKEFGGTINVISKGFRDFRETANGMVTISSILSIIPGWTYIFGDDLINKYYTYFAFDFEPLGSAFPIEYYFDFGYTGGLIACFFQGIIVGMLDKRIFQNIRTGRYAQNSFLIFLIIELIYTVRSYPFRIPRYIFYFILVYKFYDIIFTNHKRRKYIEIV</sequence>
<protein>
    <submittedName>
        <fullName evidence="2">O-antigen polysaccharide polymerase Wzy</fullName>
    </submittedName>
</protein>
<comment type="caution">
    <text evidence="2">The sequence shown here is derived from an EMBL/GenBank/DDBJ whole genome shotgun (WGS) entry which is preliminary data.</text>
</comment>
<evidence type="ECO:0000313" key="2">
    <source>
        <dbReference type="EMBL" id="MXP75985.1"/>
    </source>
</evidence>
<feature type="transmembrane region" description="Helical" evidence="1">
    <location>
        <begin position="154"/>
        <end position="174"/>
    </location>
</feature>
<dbReference type="RefSeq" id="WP_159751161.1">
    <property type="nucleotide sequence ID" value="NZ_WUQX01000001.1"/>
</dbReference>
<reference evidence="2 3" key="1">
    <citation type="submission" date="2019-12" db="EMBL/GenBank/DDBJ databases">
        <title>Sporaefaciens musculi gen. nov., sp. nov., a novel bacterium isolated from the caecum of an obese mouse.</title>
        <authorList>
            <person name="Rasmussen T.S."/>
            <person name="Streidl T."/>
            <person name="Hitch T.C.A."/>
            <person name="Wortmann E."/>
            <person name="Deptula P."/>
            <person name="Hansen M."/>
            <person name="Nielsen D.S."/>
            <person name="Clavel T."/>
            <person name="Vogensen F.K."/>
        </authorList>
    </citation>
    <scope>NUCLEOTIDE SEQUENCE [LARGE SCALE GENOMIC DNA]</scope>
    <source>
        <strain evidence="2 3">WCA-9-b2</strain>
    </source>
</reference>
<feature type="transmembrane region" description="Helical" evidence="1">
    <location>
        <begin position="38"/>
        <end position="58"/>
    </location>
</feature>
<gene>
    <name evidence="2" type="ORF">GN277_11495</name>
</gene>
<keyword evidence="3" id="KW-1185">Reference proteome</keyword>
<proteinExistence type="predicted"/>
<organism evidence="2 3">
    <name type="scientific">Sporofaciens musculi</name>
    <dbReference type="NCBI Taxonomy" id="2681861"/>
    <lineage>
        <taxon>Bacteria</taxon>
        <taxon>Bacillati</taxon>
        <taxon>Bacillota</taxon>
        <taxon>Clostridia</taxon>
        <taxon>Lachnospirales</taxon>
        <taxon>Lachnospiraceae</taxon>
        <taxon>Sporofaciens</taxon>
    </lineage>
</organism>
<keyword evidence="1" id="KW-0812">Transmembrane</keyword>
<feature type="transmembrane region" description="Helical" evidence="1">
    <location>
        <begin position="210"/>
        <end position="228"/>
    </location>
</feature>
<feature type="transmembrane region" description="Helical" evidence="1">
    <location>
        <begin position="186"/>
        <end position="204"/>
    </location>
</feature>
<evidence type="ECO:0000256" key="1">
    <source>
        <dbReference type="SAM" id="Phobius"/>
    </source>
</evidence>
<name>A0A7X3SJ43_9FIRM</name>
<dbReference type="EMBL" id="WUQX01000001">
    <property type="protein sequence ID" value="MXP75985.1"/>
    <property type="molecule type" value="Genomic_DNA"/>
</dbReference>
<dbReference type="Pfam" id="PF14296">
    <property type="entry name" value="O-ag_pol_Wzy"/>
    <property type="match status" value="1"/>
</dbReference>
<feature type="transmembrane region" description="Helical" evidence="1">
    <location>
        <begin position="12"/>
        <end position="32"/>
    </location>
</feature>
<dbReference type="Proteomes" id="UP000460412">
    <property type="component" value="Unassembled WGS sequence"/>
</dbReference>